<evidence type="ECO:0000259" key="3">
    <source>
        <dbReference type="PROSITE" id="PS50174"/>
    </source>
</evidence>
<feature type="compositionally biased region" description="Basic residues" evidence="2">
    <location>
        <begin position="517"/>
        <end position="526"/>
    </location>
</feature>
<proteinExistence type="predicted"/>
<sequence>MHLCITSTKGAGPGTQCLEGQKRHFREDGGAQVRSGTCFRGEDPAVTGISFQIAATGIGCVSRSKIGSFLHSVLFSWDSEGISYVFRDDGDLLFSNEGLRTVTLLTMSVTPEVKSRGMKFAEEQLLKHGWTQGKGLGRKENGITQALRVTLKQDNHGVGHDPAKEFTNHWWNELFNRTAASLVVETREDGVQIRRLSKGTTHRNHPKPNLLYQKFVKTATLTSGGERPDKDSESCSDDDNQGPEPPKILTDEMLLQACEGRTAHKAARHGITMKAKLARLEAQEQAFLAHLKGQHLGTPHLQSESKPPQKKKKKRKQKEEEEATATERNAEEEYPEHTDQSIRKSKKKKRHHQEKVSEEREGTTIGNEEEEDAGASGPGELKSREHQSIRKRKKKQHHEEEEEKAAGAVRTEEEESRAYPDPHSTGKKRWQHEEEAAVTGGGTREAEGRACGDRKSRRSKKKRQRHQEEEILDVRDEGDEEDGRTGEVESTSSSSRSKKRRWQQPEERAGGSTDQRAKKKKQKKRD</sequence>
<dbReference type="Pfam" id="PF01585">
    <property type="entry name" value="G-patch"/>
    <property type="match status" value="1"/>
</dbReference>
<feature type="compositionally biased region" description="Basic and acidic residues" evidence="2">
    <location>
        <begin position="328"/>
        <end position="342"/>
    </location>
</feature>
<reference evidence="4" key="2">
    <citation type="submission" date="2025-08" db="UniProtKB">
        <authorList>
            <consortium name="Ensembl"/>
        </authorList>
    </citation>
    <scope>IDENTIFICATION</scope>
    <source>
        <strain evidence="4">Thoroughbred</strain>
    </source>
</reference>
<dbReference type="GO" id="GO:0003676">
    <property type="term" value="F:nucleic acid binding"/>
    <property type="evidence" value="ECO:0007669"/>
    <property type="project" value="InterPro"/>
</dbReference>
<feature type="compositionally biased region" description="Basic and acidic residues" evidence="2">
    <location>
        <begin position="466"/>
        <end position="475"/>
    </location>
</feature>
<reference evidence="4" key="3">
    <citation type="submission" date="2025-09" db="UniProtKB">
        <authorList>
            <consortium name="Ensembl"/>
        </authorList>
    </citation>
    <scope>IDENTIFICATION</scope>
    <source>
        <strain evidence="4">Thoroughbred</strain>
    </source>
</reference>
<dbReference type="InterPro" id="IPR000467">
    <property type="entry name" value="G_patch_dom"/>
</dbReference>
<dbReference type="GO" id="GO:0005654">
    <property type="term" value="C:nucleoplasm"/>
    <property type="evidence" value="ECO:0007669"/>
    <property type="project" value="Ensembl"/>
</dbReference>
<dbReference type="PROSITE" id="PS50174">
    <property type="entry name" value="G_PATCH"/>
    <property type="match status" value="1"/>
</dbReference>
<feature type="domain" description="G-patch" evidence="3">
    <location>
        <begin position="117"/>
        <end position="163"/>
    </location>
</feature>
<feature type="region of interest" description="Disordered" evidence="2">
    <location>
        <begin position="297"/>
        <end position="526"/>
    </location>
</feature>
<feature type="compositionally biased region" description="Basic and acidic residues" evidence="2">
    <location>
        <begin position="444"/>
        <end position="454"/>
    </location>
</feature>
<accession>A0A9L0STM5</accession>
<evidence type="ECO:0000313" key="4">
    <source>
        <dbReference type="Ensembl" id="ENSECAP00000078216.1"/>
    </source>
</evidence>
<feature type="compositionally biased region" description="Basic residues" evidence="2">
    <location>
        <begin position="343"/>
        <end position="353"/>
    </location>
</feature>
<dbReference type="PANTHER" id="PTHR23149">
    <property type="entry name" value="G PATCH DOMAIN CONTAINING PROTEIN"/>
    <property type="match status" value="1"/>
</dbReference>
<evidence type="ECO:0000256" key="2">
    <source>
        <dbReference type="SAM" id="MobiDB-lite"/>
    </source>
</evidence>
<reference evidence="4 5" key="1">
    <citation type="journal article" date="2009" name="Science">
        <title>Genome sequence, comparative analysis, and population genetics of the domestic horse.</title>
        <authorList>
            <consortium name="Broad Institute Genome Sequencing Platform"/>
            <consortium name="Broad Institute Whole Genome Assembly Team"/>
            <person name="Wade C.M."/>
            <person name="Giulotto E."/>
            <person name="Sigurdsson S."/>
            <person name="Zoli M."/>
            <person name="Gnerre S."/>
            <person name="Imsland F."/>
            <person name="Lear T.L."/>
            <person name="Adelson D.L."/>
            <person name="Bailey E."/>
            <person name="Bellone R.R."/>
            <person name="Bloecker H."/>
            <person name="Distl O."/>
            <person name="Edgar R.C."/>
            <person name="Garber M."/>
            <person name="Leeb T."/>
            <person name="Mauceli E."/>
            <person name="MacLeod J.N."/>
            <person name="Penedo M.C.T."/>
            <person name="Raison J.M."/>
            <person name="Sharpe T."/>
            <person name="Vogel J."/>
            <person name="Andersson L."/>
            <person name="Antczak D.F."/>
            <person name="Biagi T."/>
            <person name="Binns M.M."/>
            <person name="Chowdhary B.P."/>
            <person name="Coleman S.J."/>
            <person name="Della Valle G."/>
            <person name="Fryc S."/>
            <person name="Guerin G."/>
            <person name="Hasegawa T."/>
            <person name="Hill E.W."/>
            <person name="Jurka J."/>
            <person name="Kiialainen A."/>
            <person name="Lindgren G."/>
            <person name="Liu J."/>
            <person name="Magnani E."/>
            <person name="Mickelson J.R."/>
            <person name="Murray J."/>
            <person name="Nergadze S.G."/>
            <person name="Onofrio R."/>
            <person name="Pedroni S."/>
            <person name="Piras M.F."/>
            <person name="Raudsepp T."/>
            <person name="Rocchi M."/>
            <person name="Roeed K.H."/>
            <person name="Ryder O.A."/>
            <person name="Searle S."/>
            <person name="Skow L."/>
            <person name="Swinburne J.E."/>
            <person name="Syvaenen A.C."/>
            <person name="Tozaki T."/>
            <person name="Valberg S.J."/>
            <person name="Vaudin M."/>
            <person name="White J.R."/>
            <person name="Zody M.C."/>
            <person name="Lander E.S."/>
            <person name="Lindblad-Toh K."/>
        </authorList>
    </citation>
    <scope>NUCLEOTIDE SEQUENCE [LARGE SCALE GENOMIC DNA]</scope>
    <source>
        <strain evidence="4 5">Thoroughbred</strain>
    </source>
</reference>
<dbReference type="AlphaFoldDB" id="A0A9L0STM5"/>
<keyword evidence="5" id="KW-1185">Reference proteome</keyword>
<gene>
    <name evidence="4" type="primary">GPATCH4</name>
</gene>
<dbReference type="PANTHER" id="PTHR23149:SF9">
    <property type="entry name" value="G PATCH DOMAIN-CONTAINING PROTEIN 4"/>
    <property type="match status" value="1"/>
</dbReference>
<evidence type="ECO:0000313" key="5">
    <source>
        <dbReference type="Proteomes" id="UP000002281"/>
    </source>
</evidence>
<protein>
    <recommendedName>
        <fullName evidence="1">G patch domain-containing protein 4</fullName>
    </recommendedName>
</protein>
<organism evidence="4 5">
    <name type="scientific">Equus caballus</name>
    <name type="common">Horse</name>
    <dbReference type="NCBI Taxonomy" id="9796"/>
    <lineage>
        <taxon>Eukaryota</taxon>
        <taxon>Metazoa</taxon>
        <taxon>Chordata</taxon>
        <taxon>Craniata</taxon>
        <taxon>Vertebrata</taxon>
        <taxon>Euteleostomi</taxon>
        <taxon>Mammalia</taxon>
        <taxon>Eutheria</taxon>
        <taxon>Laurasiatheria</taxon>
        <taxon>Perissodactyla</taxon>
        <taxon>Equidae</taxon>
        <taxon>Equus</taxon>
    </lineage>
</organism>
<dbReference type="SMART" id="SM00443">
    <property type="entry name" value="G_patch"/>
    <property type="match status" value="1"/>
</dbReference>
<dbReference type="Ensembl" id="ENSECAT00000095971.1">
    <property type="protein sequence ID" value="ENSECAP00000078216.1"/>
    <property type="gene ID" value="ENSECAG00000011135.4"/>
</dbReference>
<dbReference type="GeneTree" id="ENSGT00390000008765"/>
<dbReference type="InterPro" id="IPR050656">
    <property type="entry name" value="PINX1"/>
</dbReference>
<feature type="region of interest" description="Disordered" evidence="2">
    <location>
        <begin position="222"/>
        <end position="247"/>
    </location>
</feature>
<name>A0A9L0STM5_HORSE</name>
<feature type="compositionally biased region" description="Basic residues" evidence="2">
    <location>
        <begin position="455"/>
        <end position="465"/>
    </location>
</feature>
<dbReference type="GO" id="GO:0005730">
    <property type="term" value="C:nucleolus"/>
    <property type="evidence" value="ECO:0000318"/>
    <property type="project" value="GO_Central"/>
</dbReference>
<dbReference type="Proteomes" id="UP000002281">
    <property type="component" value="Chromosome 5"/>
</dbReference>
<evidence type="ECO:0000256" key="1">
    <source>
        <dbReference type="ARBA" id="ARBA00040365"/>
    </source>
</evidence>